<keyword evidence="4 5" id="KW-0175">Coiled coil</keyword>
<organism evidence="9 10">
    <name type="scientific">Artemisia annua</name>
    <name type="common">Sweet wormwood</name>
    <dbReference type="NCBI Taxonomy" id="35608"/>
    <lineage>
        <taxon>Eukaryota</taxon>
        <taxon>Viridiplantae</taxon>
        <taxon>Streptophyta</taxon>
        <taxon>Embryophyta</taxon>
        <taxon>Tracheophyta</taxon>
        <taxon>Spermatophyta</taxon>
        <taxon>Magnoliopsida</taxon>
        <taxon>eudicotyledons</taxon>
        <taxon>Gunneridae</taxon>
        <taxon>Pentapetalae</taxon>
        <taxon>asterids</taxon>
        <taxon>campanulids</taxon>
        <taxon>Asterales</taxon>
        <taxon>Asteraceae</taxon>
        <taxon>Asteroideae</taxon>
        <taxon>Anthemideae</taxon>
        <taxon>Artemisiinae</taxon>
        <taxon>Artemisia</taxon>
    </lineage>
</organism>
<evidence type="ECO:0000313" key="9">
    <source>
        <dbReference type="EMBL" id="PWA74125.1"/>
    </source>
</evidence>
<evidence type="ECO:0000259" key="7">
    <source>
        <dbReference type="Pfam" id="PF04108"/>
    </source>
</evidence>
<evidence type="ECO:0000313" key="10">
    <source>
        <dbReference type="Proteomes" id="UP000245207"/>
    </source>
</evidence>
<dbReference type="Pfam" id="PF10377">
    <property type="entry name" value="ATG11"/>
    <property type="match status" value="1"/>
</dbReference>
<keyword evidence="3" id="KW-0072">Autophagy</keyword>
<accession>A0A2U1NKT8</accession>
<feature type="coiled-coil region" evidence="5">
    <location>
        <begin position="896"/>
        <end position="923"/>
    </location>
</feature>
<dbReference type="GO" id="GO:0061709">
    <property type="term" value="P:reticulophagy"/>
    <property type="evidence" value="ECO:0007669"/>
    <property type="project" value="TreeGrafter"/>
</dbReference>
<dbReference type="InterPro" id="IPR040040">
    <property type="entry name" value="ATG11"/>
</dbReference>
<gene>
    <name evidence="9" type="ORF">CTI12_AA253110</name>
</gene>
<evidence type="ECO:0000256" key="4">
    <source>
        <dbReference type="ARBA" id="ARBA00023054"/>
    </source>
</evidence>
<evidence type="ECO:0000256" key="6">
    <source>
        <dbReference type="SAM" id="MobiDB-lite"/>
    </source>
</evidence>
<dbReference type="GO" id="GO:0000045">
    <property type="term" value="P:autophagosome assembly"/>
    <property type="evidence" value="ECO:0007669"/>
    <property type="project" value="InterPro"/>
</dbReference>
<dbReference type="PANTHER" id="PTHR13222">
    <property type="entry name" value="RB1-INDUCIBLE COILED-COIL"/>
    <property type="match status" value="1"/>
</dbReference>
<evidence type="ECO:0000256" key="5">
    <source>
        <dbReference type="SAM" id="Coils"/>
    </source>
</evidence>
<name>A0A2U1NKT8_ARTAN</name>
<dbReference type="GO" id="GO:0015031">
    <property type="term" value="P:protein transport"/>
    <property type="evidence" value="ECO:0007669"/>
    <property type="project" value="UniProtKB-KW"/>
</dbReference>
<dbReference type="InterPro" id="IPR029071">
    <property type="entry name" value="Ubiquitin-like_domsf"/>
</dbReference>
<feature type="coiled-coil region" evidence="5">
    <location>
        <begin position="1134"/>
        <end position="1168"/>
    </location>
</feature>
<dbReference type="STRING" id="35608.A0A2U1NKT8"/>
<sequence>MSLSENVVQRGKLVVHIAENGRSFELDCDEDTLVESVQQFLESLSGIRLNDQLLLYLDMKLESQNPLSVYKLPSDDREVFVFNKSKMRTNSAPPGPEEIELVENSYPDPVPPSSSGDPHPLDEASDPALKALPSYEKMFRYHYQRGDAIYRRTLVKFDACERLAREQRVQEKALEIARGNLDHFYKMILQNYTDFVKCYSQQQRTHSNLLVNFGRDLERLKSIKLLPVLQTADRKCLLDFVKEDNLRKMVDDCSNSHRQFESKVGDFKQEFGELKRNTEHLFSSKASILSKDLEGTVKEHEHHINEQKSIMQALSKDVGLVKKLVDDCLTSQLSSSLRPHDAVSALGPMYDGHEKSYIPKMQTCERTISNLLIFCKNKKSEMNTFVHKYMQKIAYIQYTIKDVRYKFSVFTEALKRQNDQFEHLKVVRGIGPAYRACLAEIVRRKASMKLYMGMAGQLAERLAVKRESEVRRREEFLKVHSSYIPRDILASMGLYDTPNTCDVNVAPFDTNLLDIDISDLDRFAPEHLVGLSFRKGSSSMSQDVEQSSESGTENYTEYSNDFVLKMFKNLAVLKDVGLVKKLVDDCLTSQLSSSLRPHDAVSALGPMYDGHEKSYIPKMQTCERTISNLLIFCKNKKSEMNTFVHKYMQKIAYIQYTIKDVRYKFSVFTEALKRQNDQFEHLKVVRGIGPAYRACLAEIVRRKASMKLYMGMAGQLAERLAVKRESEVRRREEFLKVHSSYIPRDILASMGLYDTPNTCDVNVAPFDTNLLDIDISDLDRFAPEHLVGLSFRKGSSSMSQDVEQSSESGTDNYTEYSNDFVDGSELVEIAGTSRLEVENAKLKAELASSIALLCSFSPEIEFDDSEVGNVLKNAAEKTAEALRLKDEHEKHLLDMLKVKHMQCESYEKRIKELEQKLSDQYSAGNKIGDSKSEIVMGACSEPMDEASYGSSSLLLKSGGIDSSMVEPTRDEKDEKDTMVGTDVGMVLATSSTADYMPKSLTSDEKVKATDEITRLGGELETSRNLLDESQMNCAHLENCLHEAREEAQTHLCAADRRASEYTALRASAVKIRSLFERLKTCVSSSGVAGFSESLRALAQSLANSASENGDDGTAEFRECVRVLAEKVGVLTRQRAELIDRYTKAETSHEQLTKELDEKKELVNTLYMKVQSEKQVNKEKISFGRLELHEIAAFVLNVAGHYEAINRNCSHYYLSTESVALFADHLPHRPTYIVGQIVHIERQAVKSSSVRADHVEMGSNPYGLPVGCEYFVVTVAMLPDTAIHSPKAAAS</sequence>
<keyword evidence="2" id="KW-0653">Protein transport</keyword>
<keyword evidence="10" id="KW-1185">Reference proteome</keyword>
<dbReference type="GO" id="GO:0034517">
    <property type="term" value="P:ribophagy"/>
    <property type="evidence" value="ECO:0007669"/>
    <property type="project" value="TreeGrafter"/>
</dbReference>
<evidence type="ECO:0000256" key="2">
    <source>
        <dbReference type="ARBA" id="ARBA00022927"/>
    </source>
</evidence>
<reference evidence="9 10" key="1">
    <citation type="journal article" date="2018" name="Mol. Plant">
        <title>The genome of Artemisia annua provides insight into the evolution of Asteraceae family and artemisinin biosynthesis.</title>
        <authorList>
            <person name="Shen Q."/>
            <person name="Zhang L."/>
            <person name="Liao Z."/>
            <person name="Wang S."/>
            <person name="Yan T."/>
            <person name="Shi P."/>
            <person name="Liu M."/>
            <person name="Fu X."/>
            <person name="Pan Q."/>
            <person name="Wang Y."/>
            <person name="Lv Z."/>
            <person name="Lu X."/>
            <person name="Zhang F."/>
            <person name="Jiang W."/>
            <person name="Ma Y."/>
            <person name="Chen M."/>
            <person name="Hao X."/>
            <person name="Li L."/>
            <person name="Tang Y."/>
            <person name="Lv G."/>
            <person name="Zhou Y."/>
            <person name="Sun X."/>
            <person name="Brodelius P.E."/>
            <person name="Rose J.K.C."/>
            <person name="Tang K."/>
        </authorList>
    </citation>
    <scope>NUCLEOTIDE SEQUENCE [LARGE SCALE GENOMIC DNA]</scope>
    <source>
        <strain evidence="10">cv. Huhao1</strain>
        <tissue evidence="9">Leaf</tissue>
    </source>
</reference>
<dbReference type="InterPro" id="IPR019460">
    <property type="entry name" value="Atg11_C"/>
</dbReference>
<dbReference type="GO" id="GO:1990316">
    <property type="term" value="C:Atg1/ULK1 kinase complex"/>
    <property type="evidence" value="ECO:0007669"/>
    <property type="project" value="TreeGrafter"/>
</dbReference>
<evidence type="ECO:0000256" key="1">
    <source>
        <dbReference type="ARBA" id="ARBA00022448"/>
    </source>
</evidence>
<dbReference type="GO" id="GO:0060090">
    <property type="term" value="F:molecular adaptor activity"/>
    <property type="evidence" value="ECO:0007669"/>
    <property type="project" value="TreeGrafter"/>
</dbReference>
<proteinExistence type="predicted"/>
<dbReference type="SUPFAM" id="SSF54236">
    <property type="entry name" value="Ubiquitin-like"/>
    <property type="match status" value="1"/>
</dbReference>
<dbReference type="Pfam" id="PF04108">
    <property type="entry name" value="ATG17_like"/>
    <property type="match status" value="2"/>
</dbReference>
<feature type="domain" description="Autophagy protein ATG17-like" evidence="7">
    <location>
        <begin position="539"/>
        <end position="742"/>
    </location>
</feature>
<evidence type="ECO:0000259" key="8">
    <source>
        <dbReference type="Pfam" id="PF10377"/>
    </source>
</evidence>
<dbReference type="GO" id="GO:0034045">
    <property type="term" value="C:phagophore assembly site membrane"/>
    <property type="evidence" value="ECO:0007669"/>
    <property type="project" value="TreeGrafter"/>
</dbReference>
<feature type="region of interest" description="Disordered" evidence="6">
    <location>
        <begin position="103"/>
        <end position="126"/>
    </location>
</feature>
<dbReference type="OrthoDB" id="447953at2759"/>
<evidence type="ECO:0000256" key="3">
    <source>
        <dbReference type="ARBA" id="ARBA00023006"/>
    </source>
</evidence>
<keyword evidence="1" id="KW-0813">Transport</keyword>
<protein>
    <submittedName>
        <fullName evidence="9">Uncharacterized protein</fullName>
    </submittedName>
</protein>
<comment type="caution">
    <text evidence="9">The sequence shown here is derived from an EMBL/GenBank/DDBJ whole genome shotgun (WGS) entry which is preliminary data.</text>
</comment>
<feature type="domain" description="Autophagy-related protein 11 C-terminal" evidence="8">
    <location>
        <begin position="1137"/>
        <end position="1276"/>
    </location>
</feature>
<dbReference type="GO" id="GO:0000422">
    <property type="term" value="P:autophagy of mitochondrion"/>
    <property type="evidence" value="ECO:0007669"/>
    <property type="project" value="TreeGrafter"/>
</dbReference>
<dbReference type="GO" id="GO:0019901">
    <property type="term" value="F:protein kinase binding"/>
    <property type="evidence" value="ECO:0007669"/>
    <property type="project" value="TreeGrafter"/>
</dbReference>
<dbReference type="GO" id="GO:0034727">
    <property type="term" value="P:piecemeal microautophagy of the nucleus"/>
    <property type="evidence" value="ECO:0007669"/>
    <property type="project" value="TreeGrafter"/>
</dbReference>
<dbReference type="Proteomes" id="UP000245207">
    <property type="component" value="Unassembled WGS sequence"/>
</dbReference>
<dbReference type="InterPro" id="IPR045326">
    <property type="entry name" value="ATG17-like_dom"/>
</dbReference>
<dbReference type="PANTHER" id="PTHR13222:SF1">
    <property type="entry name" value="RB1-INDUCIBLE COILED-COIL PROTEIN 1"/>
    <property type="match status" value="1"/>
</dbReference>
<feature type="domain" description="Autophagy protein ATG17-like" evidence="7">
    <location>
        <begin position="158"/>
        <end position="484"/>
    </location>
</feature>
<dbReference type="EMBL" id="PKPP01002617">
    <property type="protein sequence ID" value="PWA74125.1"/>
    <property type="molecule type" value="Genomic_DNA"/>
</dbReference>